<evidence type="ECO:0000313" key="1">
    <source>
        <dbReference type="EMBL" id="KPI41202.1"/>
    </source>
</evidence>
<proteinExistence type="predicted"/>
<dbReference type="Proteomes" id="UP000038010">
    <property type="component" value="Unassembled WGS sequence"/>
</dbReference>
<dbReference type="STRING" id="1664694.A0A0N1P007"/>
<dbReference type="OrthoDB" id="202840at2759"/>
<evidence type="ECO:0008006" key="3">
    <source>
        <dbReference type="Google" id="ProtNLM"/>
    </source>
</evidence>
<dbReference type="VEuPathDB" id="FungiDB:AB675_8195"/>
<comment type="caution">
    <text evidence="1">The sequence shown here is derived from an EMBL/GenBank/DDBJ whole genome shotgun (WGS) entry which is preliminary data.</text>
</comment>
<reference evidence="1 2" key="1">
    <citation type="submission" date="2015-06" db="EMBL/GenBank/DDBJ databases">
        <title>Draft genome of the ant-associated black yeast Phialophora attae CBS 131958.</title>
        <authorList>
            <person name="Moreno L.F."/>
            <person name="Stielow B.J."/>
            <person name="de Hoog S."/>
            <person name="Vicente V.A."/>
            <person name="Weiss V.A."/>
            <person name="de Vries M."/>
            <person name="Cruz L.M."/>
            <person name="Souza E.M."/>
        </authorList>
    </citation>
    <scope>NUCLEOTIDE SEQUENCE [LARGE SCALE GENOMIC DNA]</scope>
    <source>
        <strain evidence="1 2">CBS 131958</strain>
    </source>
</reference>
<dbReference type="GeneID" id="28740503"/>
<dbReference type="AlphaFoldDB" id="A0A0N1P007"/>
<evidence type="ECO:0000313" key="2">
    <source>
        <dbReference type="Proteomes" id="UP000038010"/>
    </source>
</evidence>
<dbReference type="Gene3D" id="3.40.30.110">
    <property type="match status" value="2"/>
</dbReference>
<protein>
    <recommendedName>
        <fullName evidence="3">GST N-terminal domain-containing protein</fullName>
    </recommendedName>
</protein>
<gene>
    <name evidence="1" type="ORF">AB675_8195</name>
</gene>
<name>A0A0N1P007_9EURO</name>
<accession>A0A0N1P007</accession>
<dbReference type="EMBL" id="LFJN01000010">
    <property type="protein sequence ID" value="KPI41202.1"/>
    <property type="molecule type" value="Genomic_DNA"/>
</dbReference>
<organism evidence="1 2">
    <name type="scientific">Cyphellophora attinorum</name>
    <dbReference type="NCBI Taxonomy" id="1664694"/>
    <lineage>
        <taxon>Eukaryota</taxon>
        <taxon>Fungi</taxon>
        <taxon>Dikarya</taxon>
        <taxon>Ascomycota</taxon>
        <taxon>Pezizomycotina</taxon>
        <taxon>Eurotiomycetes</taxon>
        <taxon>Chaetothyriomycetidae</taxon>
        <taxon>Chaetothyriales</taxon>
        <taxon>Cyphellophoraceae</taxon>
        <taxon>Cyphellophora</taxon>
    </lineage>
</organism>
<dbReference type="RefSeq" id="XP_018001165.1">
    <property type="nucleotide sequence ID" value="XM_018148624.1"/>
</dbReference>
<keyword evidence="2" id="KW-1185">Reference proteome</keyword>
<sequence>MPRPVLRDYFNITYRKIPILMLGREAYIDTSLQTTALEHYLPPSPQHPTLYPYKGGRTTSRLLTSYFTDRPFFRAVCGLMPASVWRSQFGRDRASLIGHTLDPEKLDRKIPEMMSSLDLHLSMLESLLLDRQGIVDGIHRAKPLWMSSTRQDHRPGMLDISVFYMLRWGRETALGYNVFDLTAGEVPDGGEPGAEALFERYPMVNAWFDRMQTYFDRLPSTETRIEKDDIKGLETVVDQLRATNYEHEVPVLPTPAGRNVTLDEQRGLVMGANISVWPSDTGMNHPSVGKLLASTPEEIVIEPDVLADGDAAKTVKLRLHFPRVEFRVKATGRIDRGESKL</sequence>